<proteinExistence type="predicted"/>
<protein>
    <submittedName>
        <fullName evidence="2">Uncharacterized protein</fullName>
    </submittedName>
</protein>
<evidence type="ECO:0000256" key="1">
    <source>
        <dbReference type="SAM" id="MobiDB-lite"/>
    </source>
</evidence>
<evidence type="ECO:0000313" key="2">
    <source>
        <dbReference type="EMBL" id="CAG5131309.1"/>
    </source>
</evidence>
<reference evidence="2" key="1">
    <citation type="submission" date="2021-04" db="EMBL/GenBank/DDBJ databases">
        <authorList>
            <consortium name="Molecular Ecology Group"/>
        </authorList>
    </citation>
    <scope>NUCLEOTIDE SEQUENCE</scope>
</reference>
<organism evidence="2 3">
    <name type="scientific">Candidula unifasciata</name>
    <dbReference type="NCBI Taxonomy" id="100452"/>
    <lineage>
        <taxon>Eukaryota</taxon>
        <taxon>Metazoa</taxon>
        <taxon>Spiralia</taxon>
        <taxon>Lophotrochozoa</taxon>
        <taxon>Mollusca</taxon>
        <taxon>Gastropoda</taxon>
        <taxon>Heterobranchia</taxon>
        <taxon>Euthyneura</taxon>
        <taxon>Panpulmonata</taxon>
        <taxon>Eupulmonata</taxon>
        <taxon>Stylommatophora</taxon>
        <taxon>Helicina</taxon>
        <taxon>Helicoidea</taxon>
        <taxon>Geomitridae</taxon>
        <taxon>Candidula</taxon>
    </lineage>
</organism>
<accession>A0A8S3ZPK0</accession>
<dbReference type="Proteomes" id="UP000678393">
    <property type="component" value="Unassembled WGS sequence"/>
</dbReference>
<dbReference type="AlphaFoldDB" id="A0A8S3ZPK0"/>
<feature type="non-terminal residue" evidence="2">
    <location>
        <position position="112"/>
    </location>
</feature>
<feature type="compositionally biased region" description="Basic and acidic residues" evidence="1">
    <location>
        <begin position="55"/>
        <end position="76"/>
    </location>
</feature>
<evidence type="ECO:0000313" key="3">
    <source>
        <dbReference type="Proteomes" id="UP000678393"/>
    </source>
</evidence>
<comment type="caution">
    <text evidence="2">The sequence shown here is derived from an EMBL/GenBank/DDBJ whole genome shotgun (WGS) entry which is preliminary data.</text>
</comment>
<dbReference type="EMBL" id="CAJHNH020004573">
    <property type="protein sequence ID" value="CAG5131309.1"/>
    <property type="molecule type" value="Genomic_DNA"/>
</dbReference>
<feature type="compositionally biased region" description="Polar residues" evidence="1">
    <location>
        <begin position="78"/>
        <end position="89"/>
    </location>
</feature>
<feature type="region of interest" description="Disordered" evidence="1">
    <location>
        <begin position="55"/>
        <end position="112"/>
    </location>
</feature>
<name>A0A8S3ZPK0_9EUPU</name>
<keyword evidence="3" id="KW-1185">Reference proteome</keyword>
<gene>
    <name evidence="2" type="ORF">CUNI_LOCUS16867</name>
</gene>
<dbReference type="OrthoDB" id="6153860at2759"/>
<sequence length="112" mass="12088">LYVEKGQAAGHQLAPQTGDVLLGTAAVPLVSLSTRRTGINGWVILPALGWTRPVEETDAQDHTALDQTSENEKAINESEVSVSGSETDQSSSYSLHRSSREFSINKSPRKQP</sequence>